<dbReference type="PANTHER" id="PTHR30012">
    <property type="entry name" value="GENERAL SECRETION PATHWAY PROTEIN"/>
    <property type="match status" value="1"/>
</dbReference>
<dbReference type="InterPro" id="IPR018076">
    <property type="entry name" value="T2SS_GspF_dom"/>
</dbReference>
<evidence type="ECO:0000313" key="9">
    <source>
        <dbReference type="EMBL" id="MCG2576598.1"/>
    </source>
</evidence>
<organism evidence="9 10">
    <name type="scientific">Dechloromonas hankyongensis</name>
    <dbReference type="NCBI Taxonomy" id="2908002"/>
    <lineage>
        <taxon>Bacteria</taxon>
        <taxon>Pseudomonadati</taxon>
        <taxon>Pseudomonadota</taxon>
        <taxon>Betaproteobacteria</taxon>
        <taxon>Rhodocyclales</taxon>
        <taxon>Azonexaceae</taxon>
        <taxon>Dechloromonas</taxon>
    </lineage>
</organism>
<keyword evidence="4 7" id="KW-0812">Transmembrane</keyword>
<evidence type="ECO:0000256" key="4">
    <source>
        <dbReference type="ARBA" id="ARBA00022692"/>
    </source>
</evidence>
<dbReference type="InterPro" id="IPR042094">
    <property type="entry name" value="T2SS_GspF_sf"/>
</dbReference>
<evidence type="ECO:0000256" key="3">
    <source>
        <dbReference type="ARBA" id="ARBA00022475"/>
    </source>
</evidence>
<protein>
    <submittedName>
        <fullName evidence="9">Type II secretion system F family protein</fullName>
    </submittedName>
</protein>
<proteinExistence type="inferred from homology"/>
<keyword evidence="5 7" id="KW-1133">Transmembrane helix</keyword>
<sequence length="399" mass="44593">MLFDYKAVSAEGRMTYGRLDAINLIDLEMRLKRMNLDLVTGNPIQQRTLFGQRGVPRPELINFCFHLEQLTRAGVPILEGLTDLRDSIEHPRFREVMAGMIESIEGGQTLSQAMAAHPDIFSQVFSNLIRAGESSGQLPDVLASLSESLKWEDELASHTKKLLIYPAFVASIVLTATFFLMVYMVPQLKIFVRNMGQALPPHTQLLFFVSDLLVGYWYLFLATPVVAFLVGLQLVRTNPLARLRFDGIKLRLPVVGPILKKIILSRFASTFAMLYASGIPVLESIRTTQHIVGNHVIRRGLERVEQSIREGHNVAGAFHDVGLFPPLVIRMLRIGESTGGLDKALLNVSYFYNRDVKESVGKAQALIEPMLTLFMGALLGWIMLSVIGPIYDVISKIKT</sequence>
<dbReference type="InterPro" id="IPR003004">
    <property type="entry name" value="GspF/PilC"/>
</dbReference>
<dbReference type="EMBL" id="JAKLTN010000001">
    <property type="protein sequence ID" value="MCG2576598.1"/>
    <property type="molecule type" value="Genomic_DNA"/>
</dbReference>
<evidence type="ECO:0000256" key="6">
    <source>
        <dbReference type="ARBA" id="ARBA00023136"/>
    </source>
</evidence>
<dbReference type="Proteomes" id="UP001165384">
    <property type="component" value="Unassembled WGS sequence"/>
</dbReference>
<evidence type="ECO:0000256" key="7">
    <source>
        <dbReference type="SAM" id="Phobius"/>
    </source>
</evidence>
<feature type="domain" description="Type II secretion system protein GspF" evidence="8">
    <location>
        <begin position="267"/>
        <end position="389"/>
    </location>
</feature>
<dbReference type="Pfam" id="PF00482">
    <property type="entry name" value="T2SSF"/>
    <property type="match status" value="2"/>
</dbReference>
<comment type="subcellular location">
    <subcellularLocation>
        <location evidence="1">Cell membrane</location>
        <topology evidence="1">Multi-pass membrane protein</topology>
    </subcellularLocation>
</comment>
<keyword evidence="10" id="KW-1185">Reference proteome</keyword>
<comment type="caution">
    <text evidence="9">The sequence shown here is derived from an EMBL/GenBank/DDBJ whole genome shotgun (WGS) entry which is preliminary data.</text>
</comment>
<evidence type="ECO:0000313" key="10">
    <source>
        <dbReference type="Proteomes" id="UP001165384"/>
    </source>
</evidence>
<gene>
    <name evidence="9" type="ORF">LZ012_06260</name>
</gene>
<feature type="transmembrane region" description="Helical" evidence="7">
    <location>
        <begin position="162"/>
        <end position="185"/>
    </location>
</feature>
<evidence type="ECO:0000256" key="1">
    <source>
        <dbReference type="ARBA" id="ARBA00004651"/>
    </source>
</evidence>
<dbReference type="RefSeq" id="WP_275708705.1">
    <property type="nucleotide sequence ID" value="NZ_JAKLTN010000001.1"/>
</dbReference>
<feature type="transmembrane region" description="Helical" evidence="7">
    <location>
        <begin position="215"/>
        <end position="235"/>
    </location>
</feature>
<evidence type="ECO:0000259" key="8">
    <source>
        <dbReference type="Pfam" id="PF00482"/>
    </source>
</evidence>
<comment type="similarity">
    <text evidence="2">Belongs to the GSP F family.</text>
</comment>
<feature type="transmembrane region" description="Helical" evidence="7">
    <location>
        <begin position="371"/>
        <end position="391"/>
    </location>
</feature>
<dbReference type="PANTHER" id="PTHR30012:SF0">
    <property type="entry name" value="TYPE II SECRETION SYSTEM PROTEIN F-RELATED"/>
    <property type="match status" value="1"/>
</dbReference>
<accession>A0ABS9K0B3</accession>
<evidence type="ECO:0000256" key="2">
    <source>
        <dbReference type="ARBA" id="ARBA00005745"/>
    </source>
</evidence>
<feature type="domain" description="Type II secretion system protein GspF" evidence="8">
    <location>
        <begin position="65"/>
        <end position="186"/>
    </location>
</feature>
<keyword evidence="6 7" id="KW-0472">Membrane</keyword>
<name>A0ABS9K0B3_9RHOO</name>
<reference evidence="9" key="1">
    <citation type="submission" date="2022-01" db="EMBL/GenBank/DDBJ databases">
        <authorList>
            <person name="Jo J.-H."/>
            <person name="Im W.-T."/>
        </authorList>
    </citation>
    <scope>NUCLEOTIDE SEQUENCE</scope>
    <source>
        <strain evidence="9">XY25</strain>
    </source>
</reference>
<dbReference type="PRINTS" id="PR00812">
    <property type="entry name" value="BCTERIALGSPF"/>
</dbReference>
<dbReference type="Gene3D" id="1.20.81.30">
    <property type="entry name" value="Type II secretion system (T2SS), domain F"/>
    <property type="match status" value="2"/>
</dbReference>
<keyword evidence="3" id="KW-1003">Cell membrane</keyword>
<evidence type="ECO:0000256" key="5">
    <source>
        <dbReference type="ARBA" id="ARBA00022989"/>
    </source>
</evidence>